<sequence length="174" mass="20445">MEEVSLIEVMEFSLGKNVTRLKEQNEDIYTPEDFECDLTNRIITGETYGCIINLIKSKAAPITVNTEKKVITQNFLKCKLDETKILPWYFCYKFNESKDLEQQIAMYHQGTTLSVRKLNVKTIGDLKIKLPDLEKQKLIGEGYRKSILQHELYLKRANDIRKYTLEMLRKIEED</sequence>
<dbReference type="EMBL" id="FOGW01000025">
    <property type="protein sequence ID" value="SES05941.1"/>
    <property type="molecule type" value="Genomic_DNA"/>
</dbReference>
<dbReference type="RefSeq" id="WP_027422591.1">
    <property type="nucleotide sequence ID" value="NZ_FOGW01000025.1"/>
</dbReference>
<evidence type="ECO:0000313" key="3">
    <source>
        <dbReference type="EMBL" id="SES05941.1"/>
    </source>
</evidence>
<dbReference type="InterPro" id="IPR044946">
    <property type="entry name" value="Restrct_endonuc_typeI_TRD_sf"/>
</dbReference>
<name>A0A1H9U9K6_9FIRM</name>
<dbReference type="AlphaFoldDB" id="A0A1H9U9K6"/>
<dbReference type="GO" id="GO:0003677">
    <property type="term" value="F:DNA binding"/>
    <property type="evidence" value="ECO:0007669"/>
    <property type="project" value="UniProtKB-KW"/>
</dbReference>
<dbReference type="Gene3D" id="3.90.220.20">
    <property type="entry name" value="DNA methylase specificity domains"/>
    <property type="match status" value="1"/>
</dbReference>
<accession>A0A1H9U9K6</accession>
<protein>
    <submittedName>
        <fullName evidence="3">Type I restriction modification DNA specificity domain-containing protein</fullName>
    </submittedName>
</protein>
<gene>
    <name evidence="3" type="ORF">SAMN02910429_01989</name>
</gene>
<reference evidence="4" key="1">
    <citation type="submission" date="2016-10" db="EMBL/GenBank/DDBJ databases">
        <authorList>
            <person name="Varghese N."/>
            <person name="Submissions S."/>
        </authorList>
    </citation>
    <scope>NUCLEOTIDE SEQUENCE [LARGE SCALE GENOMIC DNA]</scope>
    <source>
        <strain evidence="4">S1b</strain>
    </source>
</reference>
<keyword evidence="2" id="KW-0238">DNA-binding</keyword>
<dbReference type="SUPFAM" id="SSF116734">
    <property type="entry name" value="DNA methylase specificity domain"/>
    <property type="match status" value="1"/>
</dbReference>
<organism evidence="3 4">
    <name type="scientific">Lachnobacterium bovis</name>
    <dbReference type="NCBI Taxonomy" id="140626"/>
    <lineage>
        <taxon>Bacteria</taxon>
        <taxon>Bacillati</taxon>
        <taxon>Bacillota</taxon>
        <taxon>Clostridia</taxon>
        <taxon>Lachnospirales</taxon>
        <taxon>Lachnospiraceae</taxon>
        <taxon>Lachnobacterium</taxon>
    </lineage>
</organism>
<keyword evidence="1" id="KW-0680">Restriction system</keyword>
<dbReference type="Proteomes" id="UP000182471">
    <property type="component" value="Unassembled WGS sequence"/>
</dbReference>
<proteinExistence type="predicted"/>
<evidence type="ECO:0000256" key="1">
    <source>
        <dbReference type="ARBA" id="ARBA00022747"/>
    </source>
</evidence>
<evidence type="ECO:0000256" key="2">
    <source>
        <dbReference type="ARBA" id="ARBA00023125"/>
    </source>
</evidence>
<evidence type="ECO:0000313" key="4">
    <source>
        <dbReference type="Proteomes" id="UP000182471"/>
    </source>
</evidence>
<keyword evidence="4" id="KW-1185">Reference proteome</keyword>
<dbReference type="GO" id="GO:0009307">
    <property type="term" value="P:DNA restriction-modification system"/>
    <property type="evidence" value="ECO:0007669"/>
    <property type="project" value="UniProtKB-KW"/>
</dbReference>